<evidence type="ECO:0000313" key="1">
    <source>
        <dbReference type="EMBL" id="MCX8534116.1"/>
    </source>
</evidence>
<sequence length="298" mass="35103">MKPSFRLIIVFLFVSISVSGQLKTFMENGKYGLKKDDGSDSLALHAEYDSIIPRHNEKHEYYWIASKGKSKSLYERFNGNIIIKNQKVIYYDGKGTLQVLDSLANRRLFINEKERTDFQKYSSFREIPRDLDPDMPNIDKYEIKKDTVYYYWSARSREDRYRSGKQALPKGTSNAVLINNEKKLLEESEWEDSGGILYTVPDYYLSTSYIILKKNGKYGVWNFMDEKQTLPYKYAKITSYYNYILLEKKGLKTFYPNIGKTPKYKNIEPYIANFARFEYPNGKKGWVDRSGKEYFDGE</sequence>
<gene>
    <name evidence="1" type="ORF">OEA66_17345</name>
</gene>
<dbReference type="EMBL" id="JAOVZV010000021">
    <property type="protein sequence ID" value="MCX8534116.1"/>
    <property type="molecule type" value="Genomic_DNA"/>
</dbReference>
<evidence type="ECO:0000313" key="2">
    <source>
        <dbReference type="Proteomes" id="UP001070176"/>
    </source>
</evidence>
<proteinExistence type="predicted"/>
<evidence type="ECO:0008006" key="3">
    <source>
        <dbReference type="Google" id="ProtNLM"/>
    </source>
</evidence>
<organism evidence="1 2">
    <name type="scientific">Chryseobacterium luquanense</name>
    <dbReference type="NCBI Taxonomy" id="2983766"/>
    <lineage>
        <taxon>Bacteria</taxon>
        <taxon>Pseudomonadati</taxon>
        <taxon>Bacteroidota</taxon>
        <taxon>Flavobacteriia</taxon>
        <taxon>Flavobacteriales</taxon>
        <taxon>Weeksellaceae</taxon>
        <taxon>Chryseobacterium group</taxon>
        <taxon>Chryseobacterium</taxon>
    </lineage>
</organism>
<dbReference type="RefSeq" id="WP_267282570.1">
    <property type="nucleotide sequence ID" value="NZ_JAOVZV010000021.1"/>
</dbReference>
<comment type="caution">
    <text evidence="1">The sequence shown here is derived from an EMBL/GenBank/DDBJ whole genome shotgun (WGS) entry which is preliminary data.</text>
</comment>
<dbReference type="Proteomes" id="UP001070176">
    <property type="component" value="Unassembled WGS sequence"/>
</dbReference>
<protein>
    <recommendedName>
        <fullName evidence="3">DKNYY family protein</fullName>
    </recommendedName>
</protein>
<name>A0ABT3Y7I3_9FLAO</name>
<accession>A0ABT3Y7I3</accession>
<reference evidence="1" key="1">
    <citation type="submission" date="2022-10" db="EMBL/GenBank/DDBJ databases">
        <title>Chryseobacterium sp. nov., a novel bacterial species.</title>
        <authorList>
            <person name="Cao Y."/>
        </authorList>
    </citation>
    <scope>NUCLEOTIDE SEQUENCE</scope>
    <source>
        <strain evidence="1">KC 927</strain>
    </source>
</reference>
<keyword evidence="2" id="KW-1185">Reference proteome</keyword>